<comment type="catalytic activity">
    <reaction evidence="3">
        <text>O-phospho-D-serine + H2O = D-serine + phosphate</text>
        <dbReference type="Rhea" id="RHEA:24873"/>
        <dbReference type="ChEBI" id="CHEBI:15377"/>
        <dbReference type="ChEBI" id="CHEBI:35247"/>
        <dbReference type="ChEBI" id="CHEBI:43474"/>
        <dbReference type="ChEBI" id="CHEBI:58680"/>
        <dbReference type="EC" id="3.1.3.3"/>
    </reaction>
</comment>
<dbReference type="HAMAP" id="MF_02240">
    <property type="entry name" value="PSP"/>
    <property type="match status" value="1"/>
</dbReference>
<comment type="function">
    <text evidence="3">Catalyzes the last step of the phosphorylated serine biosynthetic pathway, i.e. dephosphorylation of O-phospho-L-serine to form L-serine.</text>
</comment>
<dbReference type="NCBIfam" id="TIGR01549">
    <property type="entry name" value="HAD-SF-IA-v1"/>
    <property type="match status" value="1"/>
</dbReference>
<comment type="similarity">
    <text evidence="3">Belongs to the HAD-like hydrolase superfamily.</text>
</comment>
<dbReference type="OrthoDB" id="9809962at2"/>
<evidence type="ECO:0000313" key="4">
    <source>
        <dbReference type="EMBL" id="RNB68502.1"/>
    </source>
</evidence>
<dbReference type="InterPro" id="IPR023214">
    <property type="entry name" value="HAD_sf"/>
</dbReference>
<evidence type="ECO:0000256" key="2">
    <source>
        <dbReference type="ARBA" id="ARBA00022842"/>
    </source>
</evidence>
<keyword evidence="3" id="KW-0718">Serine biosynthesis</keyword>
<dbReference type="InterPro" id="IPR044266">
    <property type="entry name" value="PSP_YsaA"/>
</dbReference>
<keyword evidence="2 3" id="KW-0460">Magnesium</keyword>
<dbReference type="SUPFAM" id="SSF56784">
    <property type="entry name" value="HAD-like"/>
    <property type="match status" value="1"/>
</dbReference>
<dbReference type="RefSeq" id="WP_122910802.1">
    <property type="nucleotide sequence ID" value="NZ_CBCSBE010000014.1"/>
</dbReference>
<reference evidence="4 5" key="1">
    <citation type="submission" date="2018-10" db="EMBL/GenBank/DDBJ databases">
        <title>Phylogenomics of Brevibacillus.</title>
        <authorList>
            <person name="Dunlap C."/>
        </authorList>
    </citation>
    <scope>NUCLEOTIDE SEQUENCE [LARGE SCALE GENOMIC DNA]</scope>
    <source>
        <strain evidence="4 5">JCM 12215</strain>
    </source>
</reference>
<proteinExistence type="inferred from homology"/>
<dbReference type="SFLD" id="SFLDG01135">
    <property type="entry name" value="C1.5.6:_HAD__Beta-PGM__Phospha"/>
    <property type="match status" value="1"/>
</dbReference>
<keyword evidence="5" id="KW-1185">Reference proteome</keyword>
<dbReference type="PANTHER" id="PTHR46470:SF3">
    <property type="entry name" value="N-ACYLNEURAMINATE-9-PHOSPHATASE"/>
    <property type="match status" value="1"/>
</dbReference>
<protein>
    <recommendedName>
        <fullName evidence="3">Phosphoserine phosphatase</fullName>
        <shortName evidence="3">PSP</shortName>
        <ecNumber evidence="3">3.1.3.3</ecNumber>
    </recommendedName>
</protein>
<dbReference type="EMBL" id="RHHR01000044">
    <property type="protein sequence ID" value="RNB68502.1"/>
    <property type="molecule type" value="Genomic_DNA"/>
</dbReference>
<sequence>MAIKAILFDLDDTLLWDERSVKEAFQATCEEAAKHYEVDTERLEAAVRSEARAIYEAFEAFPFTKMIGINPFEGLWAKFAEGKQEEFRKLQSFVPLYRKEAWTRGLRAMGIEDEELGYKLGEMFAAERRSRPIVYEETFEVLDQLKEKYKLLLLTNGSPDLQQEKLAGVPELAPYFDHIIISGDFGQGKPAPSIFEHAMSLLEITAEEGVMVGDKLTTDIQGSHAVGMRNMWINRHGMPLTGDIVPSHEIVSLRDIQKVIDSLEEA</sequence>
<dbReference type="Gene3D" id="1.20.120.710">
    <property type="entry name" value="Haloacid dehalogenase hydrolase-like domain"/>
    <property type="match status" value="1"/>
</dbReference>
<name>A0A3M8BYJ4_9BACL</name>
<organism evidence="4 5">
    <name type="scientific">Brevibacillus invocatus</name>
    <dbReference type="NCBI Taxonomy" id="173959"/>
    <lineage>
        <taxon>Bacteria</taxon>
        <taxon>Bacillati</taxon>
        <taxon>Bacillota</taxon>
        <taxon>Bacilli</taxon>
        <taxon>Bacillales</taxon>
        <taxon>Paenibacillaceae</taxon>
        <taxon>Brevibacillus</taxon>
    </lineage>
</organism>
<keyword evidence="1 3" id="KW-0378">Hydrolase</keyword>
<dbReference type="Pfam" id="PF00702">
    <property type="entry name" value="Hydrolase"/>
    <property type="match status" value="1"/>
</dbReference>
<gene>
    <name evidence="4" type="ORF">EDM52_20495</name>
</gene>
<dbReference type="Gene3D" id="3.40.50.1000">
    <property type="entry name" value="HAD superfamily/HAD-like"/>
    <property type="match status" value="1"/>
</dbReference>
<comment type="pathway">
    <text evidence="3">Amino-acid biosynthesis; L-serine biosynthesis; L-serine from 3-phospho-D-glycerate: step 3/3.</text>
</comment>
<comment type="caution">
    <text evidence="4">The sequence shown here is derived from an EMBL/GenBank/DDBJ whole genome shotgun (WGS) entry which is preliminary data.</text>
</comment>
<dbReference type="Proteomes" id="UP000282028">
    <property type="component" value="Unassembled WGS sequence"/>
</dbReference>
<keyword evidence="3" id="KW-0170">Cobalt</keyword>
<evidence type="ECO:0000313" key="5">
    <source>
        <dbReference type="Proteomes" id="UP000282028"/>
    </source>
</evidence>
<dbReference type="InterPro" id="IPR036412">
    <property type="entry name" value="HAD-like_sf"/>
</dbReference>
<dbReference type="EC" id="3.1.3.3" evidence="3"/>
<evidence type="ECO:0000256" key="1">
    <source>
        <dbReference type="ARBA" id="ARBA00022801"/>
    </source>
</evidence>
<comment type="cofactor">
    <cofactor evidence="3">
        <name>Mg(2+)</name>
        <dbReference type="ChEBI" id="CHEBI:18420"/>
    </cofactor>
    <cofactor evidence="3">
        <name>Co(2+)</name>
        <dbReference type="ChEBI" id="CHEBI:48828"/>
    </cofactor>
</comment>
<evidence type="ECO:0000256" key="3">
    <source>
        <dbReference type="HAMAP-Rule" id="MF_02240"/>
    </source>
</evidence>
<accession>A0A3M8BYJ4</accession>
<dbReference type="GO" id="GO:0036424">
    <property type="term" value="F:L-phosphoserine phosphatase activity"/>
    <property type="evidence" value="ECO:0007669"/>
    <property type="project" value="UniProtKB-UniRule"/>
</dbReference>
<dbReference type="InterPro" id="IPR006439">
    <property type="entry name" value="HAD-SF_hydro_IA"/>
</dbReference>
<dbReference type="SFLD" id="SFLDS00003">
    <property type="entry name" value="Haloacid_Dehalogenase"/>
    <property type="match status" value="1"/>
</dbReference>
<dbReference type="PANTHER" id="PTHR46470">
    <property type="entry name" value="N-ACYLNEURAMINATE-9-PHOSPHATASE"/>
    <property type="match status" value="1"/>
</dbReference>
<keyword evidence="3" id="KW-0028">Amino-acid biosynthesis</keyword>
<dbReference type="GO" id="GO:0006564">
    <property type="term" value="P:L-serine biosynthetic process"/>
    <property type="evidence" value="ECO:0007669"/>
    <property type="project" value="UniProtKB-UniRule"/>
</dbReference>
<dbReference type="AlphaFoldDB" id="A0A3M8BYJ4"/>
<dbReference type="SFLD" id="SFLDG01129">
    <property type="entry name" value="C1.5:_HAD__Beta-PGM__Phosphata"/>
    <property type="match status" value="1"/>
</dbReference>
<dbReference type="InterPro" id="IPR051400">
    <property type="entry name" value="HAD-like_hydrolase"/>
</dbReference>
<comment type="catalytic activity">
    <reaction evidence="3">
        <text>O-phospho-L-serine + H2O = L-serine + phosphate</text>
        <dbReference type="Rhea" id="RHEA:21208"/>
        <dbReference type="ChEBI" id="CHEBI:15377"/>
        <dbReference type="ChEBI" id="CHEBI:33384"/>
        <dbReference type="ChEBI" id="CHEBI:43474"/>
        <dbReference type="ChEBI" id="CHEBI:57524"/>
        <dbReference type="EC" id="3.1.3.3"/>
    </reaction>
</comment>